<dbReference type="AlphaFoldDB" id="A0AAV2BPK5"/>
<comment type="caution">
    <text evidence="1">The sequence shown here is derived from an EMBL/GenBank/DDBJ whole genome shotgun (WGS) entry which is preliminary data.</text>
</comment>
<dbReference type="EMBL" id="CAXIEN010000443">
    <property type="protein sequence ID" value="CAL1297830.1"/>
    <property type="molecule type" value="Genomic_DNA"/>
</dbReference>
<dbReference type="Proteomes" id="UP001497382">
    <property type="component" value="Unassembled WGS sequence"/>
</dbReference>
<accession>A0AAV2BPK5</accession>
<protein>
    <submittedName>
        <fullName evidence="1">Uncharacterized protein</fullName>
    </submittedName>
</protein>
<reference evidence="1 2" key="1">
    <citation type="submission" date="2024-04" db="EMBL/GenBank/DDBJ databases">
        <authorList>
            <person name="Rising A."/>
            <person name="Reimegard J."/>
            <person name="Sonavane S."/>
            <person name="Akerstrom W."/>
            <person name="Nylinder S."/>
            <person name="Hedman E."/>
            <person name="Kallberg Y."/>
        </authorList>
    </citation>
    <scope>NUCLEOTIDE SEQUENCE [LARGE SCALE GENOMIC DNA]</scope>
</reference>
<proteinExistence type="predicted"/>
<sequence length="36" mass="4376">MSPGLWETGKQKARSLKCFWNSWDIRRPRRFGDFSM</sequence>
<keyword evidence="2" id="KW-1185">Reference proteome</keyword>
<name>A0AAV2BPK5_9ARAC</name>
<organism evidence="1 2">
    <name type="scientific">Larinioides sclopetarius</name>
    <dbReference type="NCBI Taxonomy" id="280406"/>
    <lineage>
        <taxon>Eukaryota</taxon>
        <taxon>Metazoa</taxon>
        <taxon>Ecdysozoa</taxon>
        <taxon>Arthropoda</taxon>
        <taxon>Chelicerata</taxon>
        <taxon>Arachnida</taxon>
        <taxon>Araneae</taxon>
        <taxon>Araneomorphae</taxon>
        <taxon>Entelegynae</taxon>
        <taxon>Araneoidea</taxon>
        <taxon>Araneidae</taxon>
        <taxon>Larinioides</taxon>
    </lineage>
</organism>
<gene>
    <name evidence="1" type="ORF">LARSCL_LOCUS20546</name>
</gene>
<evidence type="ECO:0000313" key="2">
    <source>
        <dbReference type="Proteomes" id="UP001497382"/>
    </source>
</evidence>
<evidence type="ECO:0000313" key="1">
    <source>
        <dbReference type="EMBL" id="CAL1297830.1"/>
    </source>
</evidence>